<dbReference type="PATRIC" id="fig|69.6.peg.1176"/>
<dbReference type="GO" id="GO:0045900">
    <property type="term" value="P:negative regulation of translational elongation"/>
    <property type="evidence" value="ECO:0007669"/>
    <property type="project" value="TreeGrafter"/>
</dbReference>
<dbReference type="Proteomes" id="UP000061569">
    <property type="component" value="Chromosome"/>
</dbReference>
<evidence type="ECO:0000256" key="1">
    <source>
        <dbReference type="ARBA" id="ARBA00022845"/>
    </source>
</evidence>
<dbReference type="EMBL" id="RCTY01000053">
    <property type="protein sequence ID" value="ROU04953.1"/>
    <property type="molecule type" value="Genomic_DNA"/>
</dbReference>
<comment type="similarity">
    <text evidence="2">Belongs to the HPF/YfiA ribosome-associated protein family. Short HPF subfamily.</text>
</comment>
<evidence type="ECO:0000313" key="6">
    <source>
        <dbReference type="EMBL" id="ALN56549.1"/>
    </source>
</evidence>
<protein>
    <recommendedName>
        <fullName evidence="4">Ribosome hibernation promoting factor</fullName>
    </recommendedName>
    <alternativeName>
        <fullName evidence="5">Hibernation factor HPF</fullName>
    </alternativeName>
</protein>
<name>A0A0S2DDG7_LYSEN</name>
<keyword evidence="1" id="KW-0810">Translation regulation</keyword>
<evidence type="ECO:0000256" key="5">
    <source>
        <dbReference type="ARBA" id="ARBA00041319"/>
    </source>
</evidence>
<evidence type="ECO:0000313" key="9">
    <source>
        <dbReference type="Proteomes" id="UP000275910"/>
    </source>
</evidence>
<dbReference type="FunFam" id="3.30.160.100:FF:000001">
    <property type="entry name" value="Ribosome hibernation promoting factor"/>
    <property type="match status" value="1"/>
</dbReference>
<sequence length="111" mass="12580">MRIETHGQQIEVTPALRDYVESKLARLQRHYDQPFDVRTQLSLDKPDHRAEATLNLAGRTLHCDAAAVDMYAAIDLLADKLDRLLMKHKSKLVDHHRGESLARNGEIGEIG</sequence>
<dbReference type="InterPro" id="IPR003489">
    <property type="entry name" value="RHF/RaiA"/>
</dbReference>
<dbReference type="PANTHER" id="PTHR33231">
    <property type="entry name" value="30S RIBOSOMAL PROTEIN"/>
    <property type="match status" value="1"/>
</dbReference>
<proteinExistence type="inferred from homology"/>
<evidence type="ECO:0000256" key="2">
    <source>
        <dbReference type="ARBA" id="ARBA00038434"/>
    </source>
</evidence>
<dbReference type="Gene3D" id="3.30.160.100">
    <property type="entry name" value="Ribosome hibernation promotion factor-like"/>
    <property type="match status" value="1"/>
</dbReference>
<reference evidence="6 8" key="1">
    <citation type="submission" date="2015-11" db="EMBL/GenBank/DDBJ databases">
        <title>Genome sequences of Lysobacter enzymogenes strain C3 and Lysobacter antibioticus ATCC 29479.</title>
        <authorList>
            <person name="Kobayashi D.Y."/>
        </authorList>
    </citation>
    <scope>NUCLEOTIDE SEQUENCE [LARGE SCALE GENOMIC DNA]</scope>
    <source>
        <strain evidence="6 8">C3</strain>
    </source>
</reference>
<dbReference type="Pfam" id="PF02482">
    <property type="entry name" value="Ribosomal_S30AE"/>
    <property type="match status" value="1"/>
</dbReference>
<evidence type="ECO:0000256" key="4">
    <source>
        <dbReference type="ARBA" id="ARBA00041148"/>
    </source>
</evidence>
<dbReference type="EMBL" id="CP013140">
    <property type="protein sequence ID" value="ALN56549.1"/>
    <property type="molecule type" value="Genomic_DNA"/>
</dbReference>
<dbReference type="Proteomes" id="UP000275910">
    <property type="component" value="Unassembled WGS sequence"/>
</dbReference>
<dbReference type="STRING" id="69.GLE_1191"/>
<gene>
    <name evidence="6" type="primary">raiA</name>
    <name evidence="7" type="ORF">D9T17_21170</name>
    <name evidence="6" type="ORF">GLE_1191</name>
</gene>
<dbReference type="SUPFAM" id="SSF69754">
    <property type="entry name" value="Ribosome binding protein Y (YfiA homologue)"/>
    <property type="match status" value="1"/>
</dbReference>
<dbReference type="PANTHER" id="PTHR33231:SF1">
    <property type="entry name" value="30S RIBOSOMAL PROTEIN"/>
    <property type="match status" value="1"/>
</dbReference>
<accession>A0A0S2DDG7</accession>
<dbReference type="AlphaFoldDB" id="A0A0S2DDG7"/>
<dbReference type="GO" id="GO:0043024">
    <property type="term" value="F:ribosomal small subunit binding"/>
    <property type="evidence" value="ECO:0007669"/>
    <property type="project" value="TreeGrafter"/>
</dbReference>
<dbReference type="OrthoDB" id="9795980at2"/>
<comment type="subunit">
    <text evidence="3">Associates exclusively with 100S ribosomes, which are dimers of 70S ribosomes.</text>
</comment>
<dbReference type="GO" id="GO:0022627">
    <property type="term" value="C:cytosolic small ribosomal subunit"/>
    <property type="evidence" value="ECO:0007669"/>
    <property type="project" value="TreeGrafter"/>
</dbReference>
<dbReference type="KEGG" id="lez:GLE_1191"/>
<evidence type="ECO:0000313" key="7">
    <source>
        <dbReference type="EMBL" id="ROU04953.1"/>
    </source>
</evidence>
<organism evidence="6 8">
    <name type="scientific">Lysobacter enzymogenes</name>
    <dbReference type="NCBI Taxonomy" id="69"/>
    <lineage>
        <taxon>Bacteria</taxon>
        <taxon>Pseudomonadati</taxon>
        <taxon>Pseudomonadota</taxon>
        <taxon>Gammaproteobacteria</taxon>
        <taxon>Lysobacterales</taxon>
        <taxon>Lysobacteraceae</taxon>
        <taxon>Lysobacter</taxon>
    </lineage>
</organism>
<evidence type="ECO:0000313" key="8">
    <source>
        <dbReference type="Proteomes" id="UP000061569"/>
    </source>
</evidence>
<dbReference type="InterPro" id="IPR036567">
    <property type="entry name" value="RHF-like"/>
</dbReference>
<evidence type="ECO:0000256" key="3">
    <source>
        <dbReference type="ARBA" id="ARBA00038695"/>
    </source>
</evidence>
<dbReference type="NCBIfam" id="TIGR00741">
    <property type="entry name" value="yfiA"/>
    <property type="match status" value="1"/>
</dbReference>
<dbReference type="RefSeq" id="WP_057946585.1">
    <property type="nucleotide sequence ID" value="NZ_CP067395.1"/>
</dbReference>
<reference evidence="7 9" key="2">
    <citation type="submission" date="2018-10" db="EMBL/GenBank/DDBJ databases">
        <title>The genome of Lysobacter enzymogenes OH11.</title>
        <authorList>
            <person name="Liu F."/>
            <person name="Zhao Y."/>
            <person name="Qian G."/>
            <person name="Chen Y."/>
            <person name="Xu H."/>
        </authorList>
    </citation>
    <scope>NUCLEOTIDE SEQUENCE [LARGE SCALE GENOMIC DNA]</scope>
    <source>
        <strain evidence="7 9">OH11</strain>
    </source>
</reference>
<dbReference type="CDD" id="cd00552">
    <property type="entry name" value="RaiA"/>
    <property type="match status" value="1"/>
</dbReference>
<dbReference type="InterPro" id="IPR050574">
    <property type="entry name" value="HPF/YfiA_ribosome-assoc"/>
</dbReference>